<evidence type="ECO:0000313" key="3">
    <source>
        <dbReference type="Proteomes" id="UP000230564"/>
    </source>
</evidence>
<reference evidence="2 3" key="1">
    <citation type="submission" date="2017-09" db="EMBL/GenBank/DDBJ databases">
        <title>Depth-based differentiation of microbial function through sediment-hosted aquifers and enrichment of novel symbionts in the deep terrestrial subsurface.</title>
        <authorList>
            <person name="Probst A.J."/>
            <person name="Ladd B."/>
            <person name="Jarett J.K."/>
            <person name="Geller-Mcgrath D.E."/>
            <person name="Sieber C.M."/>
            <person name="Emerson J.B."/>
            <person name="Anantharaman K."/>
            <person name="Thomas B.C."/>
            <person name="Malmstrom R."/>
            <person name="Stieglmeier M."/>
            <person name="Klingl A."/>
            <person name="Woyke T."/>
            <person name="Ryan C.M."/>
            <person name="Banfield J.F."/>
        </authorList>
    </citation>
    <scope>NUCLEOTIDE SEQUENCE [LARGE SCALE GENOMIC DNA]</scope>
    <source>
        <strain evidence="2">CG11_big_fil_rev_8_21_14_0_20_36_20</strain>
    </source>
</reference>
<feature type="transmembrane region" description="Helical" evidence="1">
    <location>
        <begin position="7"/>
        <end position="29"/>
    </location>
</feature>
<evidence type="ECO:0000313" key="2">
    <source>
        <dbReference type="EMBL" id="PIR06578.1"/>
    </source>
</evidence>
<gene>
    <name evidence="2" type="ORF">COV55_03575</name>
</gene>
<sequence length="105" mass="12090">MQKILDFFWVIAATLGTLFATGLLLIWIFDPVIFANEQPYLTSQQNNQLGMELAKRFWIGLISAVVWFSVLCLLLGLFKKINRNTTRVLMTLYWLATVIILYLCG</sequence>
<keyword evidence="1" id="KW-0472">Membrane</keyword>
<keyword evidence="1" id="KW-0812">Transmembrane</keyword>
<dbReference type="Proteomes" id="UP000230564">
    <property type="component" value="Unassembled WGS sequence"/>
</dbReference>
<keyword evidence="1" id="KW-1133">Transmembrane helix</keyword>
<protein>
    <submittedName>
        <fullName evidence="2">Uncharacterized protein</fullName>
    </submittedName>
</protein>
<dbReference type="AlphaFoldDB" id="A0A2H0NCF4"/>
<feature type="transmembrane region" description="Helical" evidence="1">
    <location>
        <begin position="85"/>
        <end position="103"/>
    </location>
</feature>
<name>A0A2H0NCF4_9BACT</name>
<dbReference type="EMBL" id="PCWQ01000012">
    <property type="protein sequence ID" value="PIR06578.1"/>
    <property type="molecule type" value="Genomic_DNA"/>
</dbReference>
<comment type="caution">
    <text evidence="2">The sequence shown here is derived from an EMBL/GenBank/DDBJ whole genome shotgun (WGS) entry which is preliminary data.</text>
</comment>
<organism evidence="2 3">
    <name type="scientific">Candidatus Komeilibacteria bacterium CG11_big_fil_rev_8_21_14_0_20_36_20</name>
    <dbReference type="NCBI Taxonomy" id="1974477"/>
    <lineage>
        <taxon>Bacteria</taxon>
        <taxon>Candidatus Komeiliibacteriota</taxon>
    </lineage>
</organism>
<accession>A0A2H0NCF4</accession>
<feature type="transmembrane region" description="Helical" evidence="1">
    <location>
        <begin position="57"/>
        <end position="78"/>
    </location>
</feature>
<evidence type="ECO:0000256" key="1">
    <source>
        <dbReference type="SAM" id="Phobius"/>
    </source>
</evidence>
<proteinExistence type="predicted"/>